<reference evidence="1 2" key="1">
    <citation type="submission" date="2020-10" db="EMBL/GenBank/DDBJ databases">
        <title>Complete genome sequence of Paludibaculum fermentans P105T, a facultatively anaerobic acidobacterium capable of dissimilatory Fe(III) reduction.</title>
        <authorList>
            <person name="Dedysh S.N."/>
            <person name="Beletsky A.V."/>
            <person name="Kulichevskaya I.S."/>
            <person name="Mardanov A.V."/>
            <person name="Ravin N.V."/>
        </authorList>
    </citation>
    <scope>NUCLEOTIDE SEQUENCE [LARGE SCALE GENOMIC DNA]</scope>
    <source>
        <strain evidence="1 2">P105</strain>
    </source>
</reference>
<dbReference type="KEGG" id="pfer:IRI77_30180"/>
<accession>A0A7S7NNR2</accession>
<dbReference type="AlphaFoldDB" id="A0A7S7NNR2"/>
<protein>
    <submittedName>
        <fullName evidence="1">Uncharacterized protein</fullName>
    </submittedName>
</protein>
<sequence length="184" mass="21348">MGDPLYLSLWLKNYSTLALPLYMKKALGVLPVSRLAPGGIFRVCALSFREPPLWEEYIEGELDPQGLATRAQDFLHDDCALQIETRWELYQWDGDWELKPSPVTIEIYGPEFDSGRGEHARVDFGPEQLYLPQPQSDQLRPVQSNIRSMLHLAQDIENELIIDRRILWSEDEENFVDKLMLMLD</sequence>
<dbReference type="EMBL" id="CP063849">
    <property type="protein sequence ID" value="QOY87002.1"/>
    <property type="molecule type" value="Genomic_DNA"/>
</dbReference>
<evidence type="ECO:0000313" key="2">
    <source>
        <dbReference type="Proteomes" id="UP000593892"/>
    </source>
</evidence>
<proteinExistence type="predicted"/>
<gene>
    <name evidence="1" type="ORF">IRI77_30180</name>
</gene>
<dbReference type="Proteomes" id="UP000593892">
    <property type="component" value="Chromosome"/>
</dbReference>
<keyword evidence="2" id="KW-1185">Reference proteome</keyword>
<name>A0A7S7NNR2_PALFE</name>
<organism evidence="1 2">
    <name type="scientific">Paludibaculum fermentans</name>
    <dbReference type="NCBI Taxonomy" id="1473598"/>
    <lineage>
        <taxon>Bacteria</taxon>
        <taxon>Pseudomonadati</taxon>
        <taxon>Acidobacteriota</taxon>
        <taxon>Terriglobia</taxon>
        <taxon>Bryobacterales</taxon>
        <taxon>Bryobacteraceae</taxon>
        <taxon>Paludibaculum</taxon>
    </lineage>
</organism>
<dbReference type="RefSeq" id="WP_194448671.1">
    <property type="nucleotide sequence ID" value="NZ_CP063849.1"/>
</dbReference>
<evidence type="ECO:0000313" key="1">
    <source>
        <dbReference type="EMBL" id="QOY87002.1"/>
    </source>
</evidence>